<proteinExistence type="predicted"/>
<dbReference type="AlphaFoldDB" id="A0A9D4YS71"/>
<dbReference type="Proteomes" id="UP000821837">
    <property type="component" value="Unassembled WGS sequence"/>
</dbReference>
<name>A0A9D4YS71_RHISA</name>
<protein>
    <submittedName>
        <fullName evidence="1">Uncharacterized protein</fullName>
    </submittedName>
</protein>
<dbReference type="EMBL" id="JABSTV010000240">
    <property type="protein sequence ID" value="KAH7986851.1"/>
    <property type="molecule type" value="Genomic_DNA"/>
</dbReference>
<reference evidence="1" key="2">
    <citation type="submission" date="2021-09" db="EMBL/GenBank/DDBJ databases">
        <authorList>
            <person name="Jia N."/>
            <person name="Wang J."/>
            <person name="Shi W."/>
            <person name="Du L."/>
            <person name="Sun Y."/>
            <person name="Zhan W."/>
            <person name="Jiang J."/>
            <person name="Wang Q."/>
            <person name="Zhang B."/>
            <person name="Ji P."/>
            <person name="Sakyi L.B."/>
            <person name="Cui X."/>
            <person name="Yuan T."/>
            <person name="Jiang B."/>
            <person name="Yang W."/>
            <person name="Lam T.T.-Y."/>
            <person name="Chang Q."/>
            <person name="Ding S."/>
            <person name="Wang X."/>
            <person name="Zhu J."/>
            <person name="Ruan X."/>
            <person name="Zhao L."/>
            <person name="Wei J."/>
            <person name="Que T."/>
            <person name="Du C."/>
            <person name="Cheng J."/>
            <person name="Dai P."/>
            <person name="Han X."/>
            <person name="Huang E."/>
            <person name="Gao Y."/>
            <person name="Liu J."/>
            <person name="Shao H."/>
            <person name="Ye R."/>
            <person name="Li L."/>
            <person name="Wei W."/>
            <person name="Wang X."/>
            <person name="Wang C."/>
            <person name="Huo Q."/>
            <person name="Li W."/>
            <person name="Guo W."/>
            <person name="Chen H."/>
            <person name="Chen S."/>
            <person name="Zhou L."/>
            <person name="Zhou L."/>
            <person name="Ni X."/>
            <person name="Tian J."/>
            <person name="Zhou Y."/>
            <person name="Sheng Y."/>
            <person name="Liu T."/>
            <person name="Pan Y."/>
            <person name="Xia L."/>
            <person name="Li J."/>
            <person name="Zhao F."/>
            <person name="Cao W."/>
        </authorList>
    </citation>
    <scope>NUCLEOTIDE SEQUENCE</scope>
    <source>
        <strain evidence="1">Rsan-2018</strain>
        <tissue evidence="1">Larvae</tissue>
    </source>
</reference>
<sequence length="128" mass="13815">MFHKAYKAAVKLPQGTPTSKPRALGLHSTYAELSEAQITTRLTETQQAAPGSYDSALSTSFTKQLPASPLPTTFVPLIRTPSSPAISIYDYIRAGGKPECKTTNENTGTITLRTMLSPPTTISRTLMQ</sequence>
<keyword evidence="2" id="KW-1185">Reference proteome</keyword>
<evidence type="ECO:0000313" key="2">
    <source>
        <dbReference type="Proteomes" id="UP000821837"/>
    </source>
</evidence>
<evidence type="ECO:0000313" key="1">
    <source>
        <dbReference type="EMBL" id="KAH7986851.1"/>
    </source>
</evidence>
<reference evidence="1" key="1">
    <citation type="journal article" date="2020" name="Cell">
        <title>Large-Scale Comparative Analyses of Tick Genomes Elucidate Their Genetic Diversity and Vector Capacities.</title>
        <authorList>
            <consortium name="Tick Genome and Microbiome Consortium (TIGMIC)"/>
            <person name="Jia N."/>
            <person name="Wang J."/>
            <person name="Shi W."/>
            <person name="Du L."/>
            <person name="Sun Y."/>
            <person name="Zhan W."/>
            <person name="Jiang J.F."/>
            <person name="Wang Q."/>
            <person name="Zhang B."/>
            <person name="Ji P."/>
            <person name="Bell-Sakyi L."/>
            <person name="Cui X.M."/>
            <person name="Yuan T.T."/>
            <person name="Jiang B.G."/>
            <person name="Yang W.F."/>
            <person name="Lam T.T."/>
            <person name="Chang Q.C."/>
            <person name="Ding S.J."/>
            <person name="Wang X.J."/>
            <person name="Zhu J.G."/>
            <person name="Ruan X.D."/>
            <person name="Zhao L."/>
            <person name="Wei J.T."/>
            <person name="Ye R.Z."/>
            <person name="Que T.C."/>
            <person name="Du C.H."/>
            <person name="Zhou Y.H."/>
            <person name="Cheng J.X."/>
            <person name="Dai P.F."/>
            <person name="Guo W.B."/>
            <person name="Han X.H."/>
            <person name="Huang E.J."/>
            <person name="Li L.F."/>
            <person name="Wei W."/>
            <person name="Gao Y.C."/>
            <person name="Liu J.Z."/>
            <person name="Shao H.Z."/>
            <person name="Wang X."/>
            <person name="Wang C.C."/>
            <person name="Yang T.C."/>
            <person name="Huo Q.B."/>
            <person name="Li W."/>
            <person name="Chen H.Y."/>
            <person name="Chen S.E."/>
            <person name="Zhou L.G."/>
            <person name="Ni X.B."/>
            <person name="Tian J.H."/>
            <person name="Sheng Y."/>
            <person name="Liu T."/>
            <person name="Pan Y.S."/>
            <person name="Xia L.Y."/>
            <person name="Li J."/>
            <person name="Zhao F."/>
            <person name="Cao W.C."/>
        </authorList>
    </citation>
    <scope>NUCLEOTIDE SEQUENCE</scope>
    <source>
        <strain evidence="1">Rsan-2018</strain>
    </source>
</reference>
<gene>
    <name evidence="1" type="ORF">HPB52_024679</name>
</gene>
<organism evidence="1 2">
    <name type="scientific">Rhipicephalus sanguineus</name>
    <name type="common">Brown dog tick</name>
    <name type="synonym">Ixodes sanguineus</name>
    <dbReference type="NCBI Taxonomy" id="34632"/>
    <lineage>
        <taxon>Eukaryota</taxon>
        <taxon>Metazoa</taxon>
        <taxon>Ecdysozoa</taxon>
        <taxon>Arthropoda</taxon>
        <taxon>Chelicerata</taxon>
        <taxon>Arachnida</taxon>
        <taxon>Acari</taxon>
        <taxon>Parasitiformes</taxon>
        <taxon>Ixodida</taxon>
        <taxon>Ixodoidea</taxon>
        <taxon>Ixodidae</taxon>
        <taxon>Rhipicephalinae</taxon>
        <taxon>Rhipicephalus</taxon>
        <taxon>Rhipicephalus</taxon>
    </lineage>
</organism>
<comment type="caution">
    <text evidence="1">The sequence shown here is derived from an EMBL/GenBank/DDBJ whole genome shotgun (WGS) entry which is preliminary data.</text>
</comment>
<accession>A0A9D4YS71</accession>